<sequence length="87" mass="9894">MPKIEAGREIRIDCTVVESNIHPPTDSTLLWDAVRVLTRLLTMARDLGVPGLCFQSHTRRAKQWNSDPKNPEAIHQPFPSPIPWLLN</sequence>
<protein>
    <submittedName>
        <fullName evidence="2">Uncharacterized protein</fullName>
    </submittedName>
</protein>
<gene>
    <name evidence="2" type="ORF">SAMN02745216_03303</name>
</gene>
<feature type="compositionally biased region" description="Pro residues" evidence="1">
    <location>
        <begin position="78"/>
        <end position="87"/>
    </location>
</feature>
<feature type="region of interest" description="Disordered" evidence="1">
    <location>
        <begin position="62"/>
        <end position="87"/>
    </location>
</feature>
<dbReference type="STRING" id="1121393.SAMN02745216_03303"/>
<dbReference type="AlphaFoldDB" id="A0A1M6RN51"/>
<evidence type="ECO:0000313" key="3">
    <source>
        <dbReference type="Proteomes" id="UP000183994"/>
    </source>
</evidence>
<evidence type="ECO:0000313" key="2">
    <source>
        <dbReference type="EMBL" id="SHK33874.1"/>
    </source>
</evidence>
<dbReference type="EMBL" id="FQZU01000022">
    <property type="protein sequence ID" value="SHK33874.1"/>
    <property type="molecule type" value="Genomic_DNA"/>
</dbReference>
<evidence type="ECO:0000256" key="1">
    <source>
        <dbReference type="SAM" id="MobiDB-lite"/>
    </source>
</evidence>
<dbReference type="Proteomes" id="UP000183994">
    <property type="component" value="Unassembled WGS sequence"/>
</dbReference>
<organism evidence="2 3">
    <name type="scientific">Desulfatibacillum alkenivorans DSM 16219</name>
    <dbReference type="NCBI Taxonomy" id="1121393"/>
    <lineage>
        <taxon>Bacteria</taxon>
        <taxon>Pseudomonadati</taxon>
        <taxon>Thermodesulfobacteriota</taxon>
        <taxon>Desulfobacteria</taxon>
        <taxon>Desulfobacterales</taxon>
        <taxon>Desulfatibacillaceae</taxon>
        <taxon>Desulfatibacillum</taxon>
    </lineage>
</organism>
<dbReference type="OrthoDB" id="5407466at2"/>
<name>A0A1M6RN51_9BACT</name>
<reference evidence="3" key="1">
    <citation type="submission" date="2016-11" db="EMBL/GenBank/DDBJ databases">
        <authorList>
            <person name="Varghese N."/>
            <person name="Submissions S."/>
        </authorList>
    </citation>
    <scope>NUCLEOTIDE SEQUENCE [LARGE SCALE GENOMIC DNA]</scope>
    <source>
        <strain evidence="3">DSM 16219</strain>
    </source>
</reference>
<accession>A0A1M6RN51</accession>
<proteinExistence type="predicted"/>
<keyword evidence="3" id="KW-1185">Reference proteome</keyword>